<dbReference type="RefSeq" id="WP_188530439.1">
    <property type="nucleotide sequence ID" value="NZ_BMGR01000004.1"/>
</dbReference>
<dbReference type="GO" id="GO:0016740">
    <property type="term" value="F:transferase activity"/>
    <property type="evidence" value="ECO:0007669"/>
    <property type="project" value="UniProtKB-KW"/>
</dbReference>
<comment type="caution">
    <text evidence="2">The sequence shown here is derived from an EMBL/GenBank/DDBJ whole genome shotgun (WGS) entry which is preliminary data.</text>
</comment>
<feature type="domain" description="Glycosyltransferase 2-like" evidence="1">
    <location>
        <begin position="4"/>
        <end position="133"/>
    </location>
</feature>
<evidence type="ECO:0000313" key="2">
    <source>
        <dbReference type="EMBL" id="GGF98737.1"/>
    </source>
</evidence>
<dbReference type="AlphaFoldDB" id="A0A917CW76"/>
<gene>
    <name evidence="2" type="ORF">GCM10010916_15000</name>
</gene>
<dbReference type="PANTHER" id="PTHR43685:SF2">
    <property type="entry name" value="GLYCOSYLTRANSFERASE 2-LIKE DOMAIN-CONTAINING PROTEIN"/>
    <property type="match status" value="1"/>
</dbReference>
<sequence>MVSIICCTMRNSFMENIFSNYERQSVKKKEMIIVLNRDNMDLKKWKRKAKEYKNIRVYQVSENEKLGKCLNYGIKKAKYDIIAKFDDDDYYAPDYLTESVDTIKKLKVPVVGKHTSYIYFEGKKALMLFREGGEYRHRSKVKGGTLVFKREVWDKVQFDEDQQNGSDSDFLRRCKRNGFKIYSVSKHNYVCFRRENIKSHTQKTSTEEYMARCKLIERTRNYIPIITKSFS</sequence>
<reference evidence="2" key="1">
    <citation type="journal article" date="2014" name="Int. J. Syst. Evol. Microbiol.">
        <title>Complete genome sequence of Corynebacterium casei LMG S-19264T (=DSM 44701T), isolated from a smear-ripened cheese.</title>
        <authorList>
            <consortium name="US DOE Joint Genome Institute (JGI-PGF)"/>
            <person name="Walter F."/>
            <person name="Albersmeier A."/>
            <person name="Kalinowski J."/>
            <person name="Ruckert C."/>
        </authorList>
    </citation>
    <scope>NUCLEOTIDE SEQUENCE</scope>
    <source>
        <strain evidence="2">CGMCC 1.12987</strain>
    </source>
</reference>
<reference evidence="2" key="2">
    <citation type="submission" date="2020-09" db="EMBL/GenBank/DDBJ databases">
        <authorList>
            <person name="Sun Q."/>
            <person name="Zhou Y."/>
        </authorList>
    </citation>
    <scope>NUCLEOTIDE SEQUENCE</scope>
    <source>
        <strain evidence="2">CGMCC 1.12987</strain>
    </source>
</reference>
<dbReference type="Pfam" id="PF00535">
    <property type="entry name" value="Glycos_transf_2"/>
    <property type="match status" value="1"/>
</dbReference>
<dbReference type="PANTHER" id="PTHR43685">
    <property type="entry name" value="GLYCOSYLTRANSFERASE"/>
    <property type="match status" value="1"/>
</dbReference>
<dbReference type="InterPro" id="IPR001173">
    <property type="entry name" value="Glyco_trans_2-like"/>
</dbReference>
<dbReference type="SUPFAM" id="SSF53448">
    <property type="entry name" value="Nucleotide-diphospho-sugar transferases"/>
    <property type="match status" value="1"/>
</dbReference>
<dbReference type="InterPro" id="IPR029044">
    <property type="entry name" value="Nucleotide-diphossugar_trans"/>
</dbReference>
<name>A0A917CW76_9BACL</name>
<accession>A0A917CW76</accession>
<dbReference type="Proteomes" id="UP000644756">
    <property type="component" value="Unassembled WGS sequence"/>
</dbReference>
<keyword evidence="3" id="KW-1185">Reference proteome</keyword>
<dbReference type="EMBL" id="BMGR01000004">
    <property type="protein sequence ID" value="GGF98737.1"/>
    <property type="molecule type" value="Genomic_DNA"/>
</dbReference>
<dbReference type="InterPro" id="IPR050834">
    <property type="entry name" value="Glycosyltransf_2"/>
</dbReference>
<evidence type="ECO:0000259" key="1">
    <source>
        <dbReference type="Pfam" id="PF00535"/>
    </source>
</evidence>
<protein>
    <submittedName>
        <fullName evidence="2">Glycosyl transferase</fullName>
    </submittedName>
</protein>
<proteinExistence type="predicted"/>
<dbReference type="Gene3D" id="3.90.550.10">
    <property type="entry name" value="Spore Coat Polysaccharide Biosynthesis Protein SpsA, Chain A"/>
    <property type="match status" value="1"/>
</dbReference>
<evidence type="ECO:0000313" key="3">
    <source>
        <dbReference type="Proteomes" id="UP000644756"/>
    </source>
</evidence>
<keyword evidence="2" id="KW-0808">Transferase</keyword>
<organism evidence="2 3">
    <name type="scientific">Paenibacillus abyssi</name>
    <dbReference type="NCBI Taxonomy" id="1340531"/>
    <lineage>
        <taxon>Bacteria</taxon>
        <taxon>Bacillati</taxon>
        <taxon>Bacillota</taxon>
        <taxon>Bacilli</taxon>
        <taxon>Bacillales</taxon>
        <taxon>Paenibacillaceae</taxon>
        <taxon>Paenibacillus</taxon>
    </lineage>
</organism>